<dbReference type="Proteomes" id="UP001599542">
    <property type="component" value="Unassembled WGS sequence"/>
</dbReference>
<evidence type="ECO:0000256" key="1">
    <source>
        <dbReference type="SAM" id="MobiDB-lite"/>
    </source>
</evidence>
<name>A0ABW6GKS6_9ACTN</name>
<reference evidence="2 3" key="1">
    <citation type="submission" date="2024-09" db="EMBL/GenBank/DDBJ databases">
        <title>The Natural Products Discovery Center: Release of the First 8490 Sequenced Strains for Exploring Actinobacteria Biosynthetic Diversity.</title>
        <authorList>
            <person name="Kalkreuter E."/>
            <person name="Kautsar S.A."/>
            <person name="Yang D."/>
            <person name="Bader C.D."/>
            <person name="Teijaro C.N."/>
            <person name="Fluegel L."/>
            <person name="Davis C.M."/>
            <person name="Simpson J.R."/>
            <person name="Lauterbach L."/>
            <person name="Steele A.D."/>
            <person name="Gui C."/>
            <person name="Meng S."/>
            <person name="Li G."/>
            <person name="Viehrig K."/>
            <person name="Ye F."/>
            <person name="Su P."/>
            <person name="Kiefer A.F."/>
            <person name="Nichols A."/>
            <person name="Cepeda A.J."/>
            <person name="Yan W."/>
            <person name="Fan B."/>
            <person name="Jiang Y."/>
            <person name="Adhikari A."/>
            <person name="Zheng C.-J."/>
            <person name="Schuster L."/>
            <person name="Cowan T.M."/>
            <person name="Smanski M.J."/>
            <person name="Chevrette M.G."/>
            <person name="De Carvalho L.P.S."/>
            <person name="Shen B."/>
        </authorList>
    </citation>
    <scope>NUCLEOTIDE SEQUENCE [LARGE SCALE GENOMIC DNA]</scope>
    <source>
        <strain evidence="2 3">NPDC058753</strain>
    </source>
</reference>
<sequence>MAAAELSASGEDSPALRDLAGRSGREREAELAALLGRALDELGLPRPESAEAERWAVRELAVRLHAGAADPAGTAAARWEHGNSAEGTAEERFLAALRRPCCGDCLGRPADREPESYRVWAAELRAAAALLAGR</sequence>
<proteinExistence type="predicted"/>
<accession>A0ABW6GKS6</accession>
<dbReference type="RefSeq" id="WP_380328360.1">
    <property type="nucleotide sequence ID" value="NZ_JBHYPW010000047.1"/>
</dbReference>
<evidence type="ECO:0000313" key="2">
    <source>
        <dbReference type="EMBL" id="MFE1353193.1"/>
    </source>
</evidence>
<keyword evidence="3" id="KW-1185">Reference proteome</keyword>
<comment type="caution">
    <text evidence="2">The sequence shown here is derived from an EMBL/GenBank/DDBJ whole genome shotgun (WGS) entry which is preliminary data.</text>
</comment>
<gene>
    <name evidence="2" type="ORF">ACFW6T_14540</name>
</gene>
<evidence type="ECO:0000313" key="3">
    <source>
        <dbReference type="Proteomes" id="UP001599542"/>
    </source>
</evidence>
<organism evidence="2 3">
    <name type="scientific">Kitasatospora phosalacinea</name>
    <dbReference type="NCBI Taxonomy" id="2065"/>
    <lineage>
        <taxon>Bacteria</taxon>
        <taxon>Bacillati</taxon>
        <taxon>Actinomycetota</taxon>
        <taxon>Actinomycetes</taxon>
        <taxon>Kitasatosporales</taxon>
        <taxon>Streptomycetaceae</taxon>
        <taxon>Kitasatospora</taxon>
    </lineage>
</organism>
<protein>
    <submittedName>
        <fullName evidence="2">Uncharacterized protein</fullName>
    </submittedName>
</protein>
<feature type="region of interest" description="Disordered" evidence="1">
    <location>
        <begin position="1"/>
        <end position="23"/>
    </location>
</feature>
<dbReference type="EMBL" id="JBHYPX010000025">
    <property type="protein sequence ID" value="MFE1353193.1"/>
    <property type="molecule type" value="Genomic_DNA"/>
</dbReference>